<protein>
    <recommendedName>
        <fullName evidence="2">diguanylate cyclase</fullName>
        <ecNumber evidence="2">2.7.7.65</ecNumber>
    </recommendedName>
</protein>
<dbReference type="Proteomes" id="UP000289784">
    <property type="component" value="Unassembled WGS sequence"/>
</dbReference>
<organism evidence="7 8">
    <name type="scientific">Pseudoxanthomonas composti</name>
    <dbReference type="NCBI Taxonomy" id="2137479"/>
    <lineage>
        <taxon>Bacteria</taxon>
        <taxon>Pseudomonadati</taxon>
        <taxon>Pseudomonadota</taxon>
        <taxon>Gammaproteobacteria</taxon>
        <taxon>Lysobacterales</taxon>
        <taxon>Lysobacteraceae</taxon>
        <taxon>Pseudoxanthomonas</taxon>
    </lineage>
</organism>
<keyword evidence="8" id="KW-1185">Reference proteome</keyword>
<dbReference type="CDD" id="cd01949">
    <property type="entry name" value="GGDEF"/>
    <property type="match status" value="1"/>
</dbReference>
<dbReference type="PANTHER" id="PTHR45138:SF9">
    <property type="entry name" value="DIGUANYLATE CYCLASE DGCM-RELATED"/>
    <property type="match status" value="1"/>
</dbReference>
<accession>A0A4Q1JVB4</accession>
<evidence type="ECO:0000259" key="5">
    <source>
        <dbReference type="PROSITE" id="PS50110"/>
    </source>
</evidence>
<feature type="domain" description="GGDEF" evidence="6">
    <location>
        <begin position="179"/>
        <end position="316"/>
    </location>
</feature>
<comment type="catalytic activity">
    <reaction evidence="3">
        <text>2 GTP = 3',3'-c-di-GMP + 2 diphosphate</text>
        <dbReference type="Rhea" id="RHEA:24898"/>
        <dbReference type="ChEBI" id="CHEBI:33019"/>
        <dbReference type="ChEBI" id="CHEBI:37565"/>
        <dbReference type="ChEBI" id="CHEBI:58805"/>
        <dbReference type="EC" id="2.7.7.65"/>
    </reaction>
</comment>
<dbReference type="InterPro" id="IPR001789">
    <property type="entry name" value="Sig_transdc_resp-reg_receiver"/>
</dbReference>
<evidence type="ECO:0000256" key="2">
    <source>
        <dbReference type="ARBA" id="ARBA00012528"/>
    </source>
</evidence>
<dbReference type="OrthoDB" id="9803824at2"/>
<feature type="modified residue" description="4-aspartylphosphate" evidence="4">
    <location>
        <position position="69"/>
    </location>
</feature>
<dbReference type="GO" id="GO:0043709">
    <property type="term" value="P:cell adhesion involved in single-species biofilm formation"/>
    <property type="evidence" value="ECO:0007669"/>
    <property type="project" value="TreeGrafter"/>
</dbReference>
<dbReference type="SUPFAM" id="SSF52172">
    <property type="entry name" value="CheY-like"/>
    <property type="match status" value="1"/>
</dbReference>
<dbReference type="InterPro" id="IPR029787">
    <property type="entry name" value="Nucleotide_cyclase"/>
</dbReference>
<dbReference type="Pfam" id="PF00990">
    <property type="entry name" value="GGDEF"/>
    <property type="match status" value="1"/>
</dbReference>
<dbReference type="NCBIfam" id="TIGR00254">
    <property type="entry name" value="GGDEF"/>
    <property type="match status" value="1"/>
</dbReference>
<dbReference type="InterPro" id="IPR000160">
    <property type="entry name" value="GGDEF_dom"/>
</dbReference>
<comment type="cofactor">
    <cofactor evidence="1">
        <name>Mg(2+)</name>
        <dbReference type="ChEBI" id="CHEBI:18420"/>
    </cofactor>
</comment>
<feature type="domain" description="Response regulatory" evidence="5">
    <location>
        <begin position="21"/>
        <end position="136"/>
    </location>
</feature>
<proteinExistence type="predicted"/>
<dbReference type="GO" id="GO:0052621">
    <property type="term" value="F:diguanylate cyclase activity"/>
    <property type="evidence" value="ECO:0007669"/>
    <property type="project" value="UniProtKB-EC"/>
</dbReference>
<dbReference type="FunFam" id="3.30.70.270:FF:000001">
    <property type="entry name" value="Diguanylate cyclase domain protein"/>
    <property type="match status" value="1"/>
</dbReference>
<name>A0A4Q1JVB4_9GAMM</name>
<dbReference type="SMART" id="SM00267">
    <property type="entry name" value="GGDEF"/>
    <property type="match status" value="1"/>
</dbReference>
<evidence type="ECO:0000259" key="6">
    <source>
        <dbReference type="PROSITE" id="PS50887"/>
    </source>
</evidence>
<dbReference type="RefSeq" id="WP_129471001.1">
    <property type="nucleotide sequence ID" value="NZ_SAWZ01000004.1"/>
</dbReference>
<dbReference type="GO" id="GO:0005886">
    <property type="term" value="C:plasma membrane"/>
    <property type="evidence" value="ECO:0007669"/>
    <property type="project" value="TreeGrafter"/>
</dbReference>
<dbReference type="PANTHER" id="PTHR45138">
    <property type="entry name" value="REGULATORY COMPONENTS OF SENSORY TRANSDUCTION SYSTEM"/>
    <property type="match status" value="1"/>
</dbReference>
<dbReference type="AlphaFoldDB" id="A0A4Q1JVB4"/>
<evidence type="ECO:0000313" key="7">
    <source>
        <dbReference type="EMBL" id="RXR06089.1"/>
    </source>
</evidence>
<dbReference type="Gene3D" id="3.30.70.270">
    <property type="match status" value="1"/>
</dbReference>
<dbReference type="InterPro" id="IPR043128">
    <property type="entry name" value="Rev_trsase/Diguanyl_cyclase"/>
</dbReference>
<dbReference type="Pfam" id="PF00072">
    <property type="entry name" value="Response_reg"/>
    <property type="match status" value="1"/>
</dbReference>
<dbReference type="Gene3D" id="3.40.50.2300">
    <property type="match status" value="1"/>
</dbReference>
<dbReference type="InterPro" id="IPR011006">
    <property type="entry name" value="CheY-like_superfamily"/>
</dbReference>
<reference evidence="7 8" key="1">
    <citation type="submission" date="2019-01" db="EMBL/GenBank/DDBJ databases">
        <title>Pseudoxanthomonas composti sp. nov., isolated from compost.</title>
        <authorList>
            <person name="Yang G."/>
        </authorList>
    </citation>
    <scope>NUCLEOTIDE SEQUENCE [LARGE SCALE GENOMIC DNA]</scope>
    <source>
        <strain evidence="7 8">GSS15</strain>
    </source>
</reference>
<evidence type="ECO:0000256" key="1">
    <source>
        <dbReference type="ARBA" id="ARBA00001946"/>
    </source>
</evidence>
<dbReference type="SUPFAM" id="SSF55073">
    <property type="entry name" value="Nucleotide cyclase"/>
    <property type="match status" value="1"/>
</dbReference>
<dbReference type="PROSITE" id="PS50887">
    <property type="entry name" value="GGDEF"/>
    <property type="match status" value="1"/>
</dbReference>
<sequence length="316" mass="34832">MSALPQTPAIPSGLPAPAPSRILVVDDQPLNIHAMHRVFRNEHEICMATSGPQALEFCRATPPDLILMDVLMPGMNGLEVCRALKDDPATEHIPVIFVTGLSTQDEENRCWEVGCVDFITKPVNITTMRNRVRAHLLLKQQSDLLRQTAWLDGLTGLANRRQFDERLEKEWLRCQRAGCAMSLLVIDIDHFKRYNDRYGHLAGDDTLRRVAEAVRGAARRPGDLPVRLGGEEFVLMLPEIEREGARVVAERLEADIRALQIAHADGEGGVVTVSVGYATGHPSREDQARAESLVGRADVALYAAKTAGRARALAAE</sequence>
<dbReference type="EMBL" id="SAWZ01000004">
    <property type="protein sequence ID" value="RXR06089.1"/>
    <property type="molecule type" value="Genomic_DNA"/>
</dbReference>
<dbReference type="EC" id="2.7.7.65" evidence="2"/>
<evidence type="ECO:0000256" key="4">
    <source>
        <dbReference type="PROSITE-ProRule" id="PRU00169"/>
    </source>
</evidence>
<dbReference type="SMART" id="SM00448">
    <property type="entry name" value="REC"/>
    <property type="match status" value="1"/>
</dbReference>
<gene>
    <name evidence="7" type="ORF">EPA99_09630</name>
</gene>
<evidence type="ECO:0000256" key="3">
    <source>
        <dbReference type="ARBA" id="ARBA00034247"/>
    </source>
</evidence>
<dbReference type="PROSITE" id="PS50110">
    <property type="entry name" value="RESPONSE_REGULATORY"/>
    <property type="match status" value="1"/>
</dbReference>
<dbReference type="InterPro" id="IPR050469">
    <property type="entry name" value="Diguanylate_Cyclase"/>
</dbReference>
<evidence type="ECO:0000313" key="8">
    <source>
        <dbReference type="Proteomes" id="UP000289784"/>
    </source>
</evidence>
<dbReference type="GO" id="GO:1902201">
    <property type="term" value="P:negative regulation of bacterial-type flagellum-dependent cell motility"/>
    <property type="evidence" value="ECO:0007669"/>
    <property type="project" value="TreeGrafter"/>
</dbReference>
<comment type="caution">
    <text evidence="7">The sequence shown here is derived from an EMBL/GenBank/DDBJ whole genome shotgun (WGS) entry which is preliminary data.</text>
</comment>
<keyword evidence="4" id="KW-0597">Phosphoprotein</keyword>
<dbReference type="GO" id="GO:0000160">
    <property type="term" value="P:phosphorelay signal transduction system"/>
    <property type="evidence" value="ECO:0007669"/>
    <property type="project" value="InterPro"/>
</dbReference>